<evidence type="ECO:0000256" key="9">
    <source>
        <dbReference type="ARBA" id="ARBA00033305"/>
    </source>
</evidence>
<evidence type="ECO:0000256" key="1">
    <source>
        <dbReference type="ARBA" id="ARBA00004648"/>
    </source>
</evidence>
<dbReference type="Pfam" id="PF10502">
    <property type="entry name" value="Peptidase_S26"/>
    <property type="match status" value="1"/>
</dbReference>
<dbReference type="GO" id="GO:0009003">
    <property type="term" value="F:signal peptidase activity"/>
    <property type="evidence" value="ECO:0007669"/>
    <property type="project" value="UniProtKB-EC"/>
</dbReference>
<keyword evidence="3 13" id="KW-0812">Transmembrane</keyword>
<proteinExistence type="predicted"/>
<protein>
    <recommendedName>
        <fullName evidence="9 11">Signal peptidase I</fullName>
        <ecNumber evidence="11">3.4.21.89</ecNumber>
    </recommendedName>
</protein>
<dbReference type="PRINTS" id="PR00728">
    <property type="entry name" value="SIGNALPTASE"/>
</dbReference>
<evidence type="ECO:0000256" key="11">
    <source>
        <dbReference type="NCBIfam" id="TIGR02228"/>
    </source>
</evidence>
<gene>
    <name evidence="15" type="ORF">YM304_24360</name>
</gene>
<dbReference type="Proteomes" id="UP000011863">
    <property type="component" value="Chromosome"/>
</dbReference>
<evidence type="ECO:0000256" key="7">
    <source>
        <dbReference type="ARBA" id="ARBA00022989"/>
    </source>
</evidence>
<evidence type="ECO:0000313" key="15">
    <source>
        <dbReference type="EMBL" id="BAN02750.1"/>
    </source>
</evidence>
<sequence>MTRTGAIDWPRLQRSFRFGFGLTGLFLSTVALTLAVLAMVAMVVPRWHSTVVASESMEPALQRGDTVLYSEQDLDEVGVGTVVVFDSNDVSVIHRVVDVNPDGTLVTRGDANQSNDSSPVTASELFGAGRVVVPWVGMVRLWWLDGRHELVVATLMVFLIALRGAGLSSERENDPWDGTESTSPSHSWLWSGDLDDESADNRLLGEPQQTEVVAALTLVGGDTT</sequence>
<organism evidence="15 16">
    <name type="scientific">Ilumatobacter coccineus (strain NBRC 103263 / KCTC 29153 / YM16-304)</name>
    <dbReference type="NCBI Taxonomy" id="1313172"/>
    <lineage>
        <taxon>Bacteria</taxon>
        <taxon>Bacillati</taxon>
        <taxon>Actinomycetota</taxon>
        <taxon>Acidimicrobiia</taxon>
        <taxon>Acidimicrobiales</taxon>
        <taxon>Ilumatobacteraceae</taxon>
        <taxon>Ilumatobacter</taxon>
    </lineage>
</organism>
<reference evidence="15 16" key="1">
    <citation type="journal article" date="2013" name="Int. J. Syst. Evol. Microbiol.">
        <title>Ilumatobacter nonamiense sp. nov. and Ilumatobacter coccineum sp. nov., isolated from seashore sand.</title>
        <authorList>
            <person name="Matsumoto A."/>
            <person name="Kasai H."/>
            <person name="Matsuo Y."/>
            <person name="Shizuri Y."/>
            <person name="Ichikawa N."/>
            <person name="Fujita N."/>
            <person name="Omura S."/>
            <person name="Takahashi Y."/>
        </authorList>
    </citation>
    <scope>NUCLEOTIDE SEQUENCE [LARGE SCALE GENOMIC DNA]</scope>
    <source>
        <strain evidence="16">NBRC 103263 / KCTC 29153 / YM16-304</strain>
    </source>
</reference>
<evidence type="ECO:0000256" key="10">
    <source>
        <dbReference type="ARBA" id="ARBA00045533"/>
    </source>
</evidence>
<dbReference type="PANTHER" id="PTHR10806">
    <property type="entry name" value="SIGNAL PEPTIDASE COMPLEX CATALYTIC SUBUNIT SEC11"/>
    <property type="match status" value="1"/>
</dbReference>
<dbReference type="PROSITE" id="PS00501">
    <property type="entry name" value="SPASE_I_1"/>
    <property type="match status" value="1"/>
</dbReference>
<accession>A0A6C7E8L3</accession>
<comment type="subcellular location">
    <subcellularLocation>
        <location evidence="1">Endoplasmic reticulum membrane</location>
        <topology evidence="1">Single-pass type II membrane protein</topology>
    </subcellularLocation>
</comment>
<feature type="region of interest" description="Disordered" evidence="12">
    <location>
        <begin position="169"/>
        <end position="191"/>
    </location>
</feature>
<feature type="compositionally biased region" description="Polar residues" evidence="12">
    <location>
        <begin position="179"/>
        <end position="188"/>
    </location>
</feature>
<dbReference type="EMBL" id="AP012057">
    <property type="protein sequence ID" value="BAN02750.1"/>
    <property type="molecule type" value="Genomic_DNA"/>
</dbReference>
<keyword evidence="5" id="KW-0256">Endoplasmic reticulum</keyword>
<keyword evidence="7 13" id="KW-1133">Transmembrane helix</keyword>
<dbReference type="KEGG" id="aym:YM304_24360"/>
<comment type="function">
    <text evidence="10">Catalytic component of the signal peptidase complex (SPC) which catalyzes the cleavage of N-terminal signal sequences from nascent proteins as they are translocated into the lumen of the endoplasmic reticulum. Specifically cleaves N-terminal signal peptides that contain a hydrophobic alpha-helix (h-region) shorter than 18-20 amino acids.</text>
</comment>
<keyword evidence="8 13" id="KW-0472">Membrane</keyword>
<evidence type="ECO:0000256" key="12">
    <source>
        <dbReference type="SAM" id="MobiDB-lite"/>
    </source>
</evidence>
<dbReference type="InterPro" id="IPR036286">
    <property type="entry name" value="LexA/Signal_pep-like_sf"/>
</dbReference>
<evidence type="ECO:0000256" key="8">
    <source>
        <dbReference type="ARBA" id="ARBA00023136"/>
    </source>
</evidence>
<keyword evidence="4 15" id="KW-0378">Hydrolase</keyword>
<dbReference type="PANTHER" id="PTHR10806:SF6">
    <property type="entry name" value="SIGNAL PEPTIDASE COMPLEX CATALYTIC SUBUNIT SEC11"/>
    <property type="match status" value="1"/>
</dbReference>
<keyword evidence="16" id="KW-1185">Reference proteome</keyword>
<evidence type="ECO:0000313" key="16">
    <source>
        <dbReference type="Proteomes" id="UP000011863"/>
    </source>
</evidence>
<evidence type="ECO:0000259" key="14">
    <source>
        <dbReference type="Pfam" id="PF10502"/>
    </source>
</evidence>
<dbReference type="GO" id="GO:0006465">
    <property type="term" value="P:signal peptide processing"/>
    <property type="evidence" value="ECO:0007669"/>
    <property type="project" value="UniProtKB-UniRule"/>
</dbReference>
<evidence type="ECO:0000256" key="6">
    <source>
        <dbReference type="ARBA" id="ARBA00022968"/>
    </source>
</evidence>
<dbReference type="InterPro" id="IPR001733">
    <property type="entry name" value="Peptidase_S26B"/>
</dbReference>
<evidence type="ECO:0000256" key="13">
    <source>
        <dbReference type="SAM" id="Phobius"/>
    </source>
</evidence>
<evidence type="ECO:0000256" key="2">
    <source>
        <dbReference type="ARBA" id="ARBA00022670"/>
    </source>
</evidence>
<dbReference type="InterPro" id="IPR019533">
    <property type="entry name" value="Peptidase_S26"/>
</dbReference>
<dbReference type="NCBIfam" id="TIGR02228">
    <property type="entry name" value="sigpep_I_arch"/>
    <property type="match status" value="1"/>
</dbReference>
<keyword evidence="2" id="KW-0645">Protease</keyword>
<evidence type="ECO:0000256" key="4">
    <source>
        <dbReference type="ARBA" id="ARBA00022801"/>
    </source>
</evidence>
<dbReference type="CDD" id="cd06462">
    <property type="entry name" value="Peptidase_S24_S26"/>
    <property type="match status" value="1"/>
</dbReference>
<evidence type="ECO:0000256" key="3">
    <source>
        <dbReference type="ARBA" id="ARBA00022692"/>
    </source>
</evidence>
<dbReference type="GO" id="GO:0004252">
    <property type="term" value="F:serine-type endopeptidase activity"/>
    <property type="evidence" value="ECO:0007669"/>
    <property type="project" value="UniProtKB-UniRule"/>
</dbReference>
<dbReference type="AlphaFoldDB" id="A0A6C7E8L3"/>
<name>A0A6C7E8L3_ILUCY</name>
<feature type="domain" description="Peptidase S26" evidence="14">
    <location>
        <begin position="31"/>
        <end position="102"/>
    </location>
</feature>
<evidence type="ECO:0000256" key="5">
    <source>
        <dbReference type="ARBA" id="ARBA00022824"/>
    </source>
</evidence>
<feature type="transmembrane region" description="Helical" evidence="13">
    <location>
        <begin position="20"/>
        <end position="44"/>
    </location>
</feature>
<dbReference type="EC" id="3.4.21.89" evidence="11"/>
<dbReference type="SUPFAM" id="SSF51306">
    <property type="entry name" value="LexA/Signal peptidase"/>
    <property type="match status" value="1"/>
</dbReference>
<keyword evidence="6" id="KW-0735">Signal-anchor</keyword>
<dbReference type="InterPro" id="IPR019756">
    <property type="entry name" value="Pept_S26A_signal_pept_1_Ser-AS"/>
</dbReference>
<dbReference type="GO" id="GO:0016020">
    <property type="term" value="C:membrane"/>
    <property type="evidence" value="ECO:0007669"/>
    <property type="project" value="UniProtKB-UniRule"/>
</dbReference>
<dbReference type="Gene3D" id="2.10.109.10">
    <property type="entry name" value="Umud Fragment, subunit A"/>
    <property type="match status" value="1"/>
</dbReference>